<dbReference type="Gene3D" id="3.90.190.10">
    <property type="entry name" value="Protein tyrosine phosphatase superfamily"/>
    <property type="match status" value="1"/>
</dbReference>
<accession>A0A834P3U7</accession>
<gene>
    <name evidence="2" type="ORF">H0235_007014</name>
</gene>
<feature type="region of interest" description="Disordered" evidence="1">
    <location>
        <begin position="60"/>
        <end position="95"/>
    </location>
</feature>
<comment type="caution">
    <text evidence="2">The sequence shown here is derived from an EMBL/GenBank/DDBJ whole genome shotgun (WGS) entry which is preliminary data.</text>
</comment>
<organism evidence="2 3">
    <name type="scientific">Vespula pensylvanica</name>
    <name type="common">Western yellow jacket</name>
    <name type="synonym">Wasp</name>
    <dbReference type="NCBI Taxonomy" id="30213"/>
    <lineage>
        <taxon>Eukaryota</taxon>
        <taxon>Metazoa</taxon>
        <taxon>Ecdysozoa</taxon>
        <taxon>Arthropoda</taxon>
        <taxon>Hexapoda</taxon>
        <taxon>Insecta</taxon>
        <taxon>Pterygota</taxon>
        <taxon>Neoptera</taxon>
        <taxon>Endopterygota</taxon>
        <taxon>Hymenoptera</taxon>
        <taxon>Apocrita</taxon>
        <taxon>Aculeata</taxon>
        <taxon>Vespoidea</taxon>
        <taxon>Vespidae</taxon>
        <taxon>Vespinae</taxon>
        <taxon>Vespula</taxon>
    </lineage>
</organism>
<dbReference type="SUPFAM" id="SSF52799">
    <property type="entry name" value="(Phosphotyrosine protein) phosphatases II"/>
    <property type="match status" value="1"/>
</dbReference>
<reference evidence="2" key="1">
    <citation type="journal article" date="2020" name="G3 (Bethesda)">
        <title>High-Quality Assemblies for Three Invasive Social Wasps from the &lt;i&gt;Vespula&lt;/i&gt; Genus.</title>
        <authorList>
            <person name="Harrop T.W.R."/>
            <person name="Guhlin J."/>
            <person name="McLaughlin G.M."/>
            <person name="Permina E."/>
            <person name="Stockwell P."/>
            <person name="Gilligan J."/>
            <person name="Le Lec M.F."/>
            <person name="Gruber M.A.M."/>
            <person name="Quinn O."/>
            <person name="Lovegrove M."/>
            <person name="Duncan E.J."/>
            <person name="Remnant E.J."/>
            <person name="Van Eeckhoven J."/>
            <person name="Graham B."/>
            <person name="Knapp R.A."/>
            <person name="Langford K.W."/>
            <person name="Kronenberg Z."/>
            <person name="Press M.O."/>
            <person name="Eacker S.M."/>
            <person name="Wilson-Rankin E.E."/>
            <person name="Purcell J."/>
            <person name="Lester P.J."/>
            <person name="Dearden P.K."/>
        </authorList>
    </citation>
    <scope>NUCLEOTIDE SEQUENCE</scope>
    <source>
        <strain evidence="2">Volc-1</strain>
    </source>
</reference>
<proteinExistence type="predicted"/>
<keyword evidence="3" id="KW-1185">Reference proteome</keyword>
<evidence type="ECO:0000313" key="3">
    <source>
        <dbReference type="Proteomes" id="UP000600918"/>
    </source>
</evidence>
<dbReference type="EMBL" id="JACSDY010000005">
    <property type="protein sequence ID" value="KAF7427320.1"/>
    <property type="molecule type" value="Genomic_DNA"/>
</dbReference>
<dbReference type="InterPro" id="IPR029021">
    <property type="entry name" value="Prot-tyrosine_phosphatase-like"/>
</dbReference>
<sequence>MGKKRGVCGFWCGISVVVWMPRIVLKCGIGFMLLAPSLGASPNSKDPLIESREFLVREDSRGGLKQSDEGSFESQSLLREGGGGEREGERGGERGYTVRTFKGPVCTWDERHTRRECISGAYAKKEEGGGKGTMEGSAFGPVTKAAVVNNLTPEQRFTATILLQAFPRLKCIVDLTNTERYYDKKEFTNVGVKHEKIMIPGKRVPPQNSVMK</sequence>
<feature type="compositionally biased region" description="Basic and acidic residues" evidence="1">
    <location>
        <begin position="82"/>
        <end position="93"/>
    </location>
</feature>
<evidence type="ECO:0000256" key="1">
    <source>
        <dbReference type="SAM" id="MobiDB-lite"/>
    </source>
</evidence>
<evidence type="ECO:0000313" key="2">
    <source>
        <dbReference type="EMBL" id="KAF7427320.1"/>
    </source>
</evidence>
<dbReference type="AlphaFoldDB" id="A0A834P3U7"/>
<protein>
    <submittedName>
        <fullName evidence="2">Uncharacterized protein</fullName>
    </submittedName>
</protein>
<dbReference type="Proteomes" id="UP000600918">
    <property type="component" value="Unassembled WGS sequence"/>
</dbReference>
<name>A0A834P3U7_VESPE</name>